<organism evidence="16 17">
    <name type="scientific">Cupriavidus yeoncheonensis</name>
    <dbReference type="NCBI Taxonomy" id="1462994"/>
    <lineage>
        <taxon>Bacteria</taxon>
        <taxon>Pseudomonadati</taxon>
        <taxon>Pseudomonadota</taxon>
        <taxon>Betaproteobacteria</taxon>
        <taxon>Burkholderiales</taxon>
        <taxon>Burkholderiaceae</taxon>
        <taxon>Cupriavidus</taxon>
    </lineage>
</organism>
<dbReference type="PROSITE" id="PS50111">
    <property type="entry name" value="CHEMOTAXIS_TRANSDUC_2"/>
    <property type="match status" value="1"/>
</dbReference>
<dbReference type="InterPro" id="IPR004090">
    <property type="entry name" value="Chemotax_Me-accpt_rcpt"/>
</dbReference>
<evidence type="ECO:0000256" key="3">
    <source>
        <dbReference type="ARBA" id="ARBA00022481"/>
    </source>
</evidence>
<name>A0A916MXT8_9BURK</name>
<keyword evidence="7 13" id="KW-1133">Transmembrane helix</keyword>
<feature type="transmembrane region" description="Helical" evidence="13">
    <location>
        <begin position="12"/>
        <end position="34"/>
    </location>
</feature>
<dbReference type="GO" id="GO:0007165">
    <property type="term" value="P:signal transduction"/>
    <property type="evidence" value="ECO:0007669"/>
    <property type="project" value="UniProtKB-KW"/>
</dbReference>
<dbReference type="SMART" id="SM00283">
    <property type="entry name" value="MA"/>
    <property type="match status" value="1"/>
</dbReference>
<keyword evidence="9 11" id="KW-0807">Transducer</keyword>
<evidence type="ECO:0000256" key="9">
    <source>
        <dbReference type="ARBA" id="ARBA00023224"/>
    </source>
</evidence>
<evidence type="ECO:0000259" key="15">
    <source>
        <dbReference type="PROSITE" id="PS50885"/>
    </source>
</evidence>
<sequence length="567" mass="60748">MQKLFQTIRFKIILTLAISSLLLLVIGFFGLIGMSSLNDRLQATYDNNVVPVTQLAKTRASTLNVRLLLWRTHAEKVQTHIPRIRELQSQAGEAWRSYYPSGVTDEQEREIADQIDVLMKKYQVSVQQELTILESEDYTAAAAFQAKEITPVGDKLTELFSADFASNIAQARDANAESSAHSKAIMWAGGALIGIGTLLGVGAAIYLVRAVSRPLDQAVRLAGDIAQGRLDGEIVGDAKGEFGLLLNAMQQMARQLTGTVRGIRDASESVMVASRQIASGNMDLSSRTEEQASSLEQTAASMTELTQTVRLNAENARQANGLALAARNMTEASDAEVDGMMQTIGKVSASSAKISEITGLIEGIAFQTNILALNAAVEAARAGEQGRGFAVVAGEVRSLAQRSSSAAKEIKDLIATSSMLVQEGERQAIKVGESMEQVKQAIGQVSQIVGEISAASDEQSQGIEQVHQAISQIDAVTQQNAALVEESAAAAQSLEEQAGKMKAEVMFFRLGDETVAASRSRGSRNDMQARPGTNPVRSGEADAATTHKPLKHVAPRLSGNTEDWETF</sequence>
<dbReference type="InterPro" id="IPR003660">
    <property type="entry name" value="HAMP_dom"/>
</dbReference>
<keyword evidence="2" id="KW-1003">Cell membrane</keyword>
<keyword evidence="6 13" id="KW-0812">Transmembrane</keyword>
<dbReference type="PRINTS" id="PR00260">
    <property type="entry name" value="CHEMTRNSDUCR"/>
</dbReference>
<dbReference type="FunFam" id="1.10.287.950:FF:000001">
    <property type="entry name" value="Methyl-accepting chemotaxis sensory transducer"/>
    <property type="match status" value="1"/>
</dbReference>
<dbReference type="Gene3D" id="1.10.287.950">
    <property type="entry name" value="Methyl-accepting chemotaxis protein"/>
    <property type="match status" value="1"/>
</dbReference>
<comment type="caution">
    <text evidence="16">The sequence shown here is derived from an EMBL/GenBank/DDBJ whole genome shotgun (WGS) entry which is preliminary data.</text>
</comment>
<dbReference type="InterPro" id="IPR003122">
    <property type="entry name" value="Tar_rcpt_lig-bd"/>
</dbReference>
<dbReference type="InterPro" id="IPR051310">
    <property type="entry name" value="MCP_chemotaxis"/>
</dbReference>
<dbReference type="PROSITE" id="PS50885">
    <property type="entry name" value="HAMP"/>
    <property type="match status" value="1"/>
</dbReference>
<dbReference type="PANTHER" id="PTHR43531">
    <property type="entry name" value="PROTEIN ICFG"/>
    <property type="match status" value="1"/>
</dbReference>
<comment type="subcellular location">
    <subcellularLocation>
        <location evidence="1">Cell inner membrane</location>
        <topology evidence="1">Multi-pass membrane protein</topology>
    </subcellularLocation>
</comment>
<keyword evidence="8 13" id="KW-0472">Membrane</keyword>
<proteinExistence type="inferred from homology"/>
<keyword evidence="4" id="KW-0145">Chemotaxis</keyword>
<evidence type="ECO:0000313" key="17">
    <source>
        <dbReference type="Proteomes" id="UP000672934"/>
    </source>
</evidence>
<dbReference type="EMBL" id="CAJPUY010000008">
    <property type="protein sequence ID" value="CAG2142030.1"/>
    <property type="molecule type" value="Genomic_DNA"/>
</dbReference>
<dbReference type="Pfam" id="PF00672">
    <property type="entry name" value="HAMP"/>
    <property type="match status" value="1"/>
</dbReference>
<reference evidence="16" key="1">
    <citation type="submission" date="2021-03" db="EMBL/GenBank/DDBJ databases">
        <authorList>
            <person name="Peeters C."/>
        </authorList>
    </citation>
    <scope>NUCLEOTIDE SEQUENCE</scope>
    <source>
        <strain evidence="16">LMG 31506</strain>
    </source>
</reference>
<evidence type="ECO:0000256" key="2">
    <source>
        <dbReference type="ARBA" id="ARBA00022475"/>
    </source>
</evidence>
<keyword evidence="5" id="KW-0997">Cell inner membrane</keyword>
<keyword evidence="17" id="KW-1185">Reference proteome</keyword>
<dbReference type="Pfam" id="PF00015">
    <property type="entry name" value="MCPsignal"/>
    <property type="match status" value="1"/>
</dbReference>
<dbReference type="SMART" id="SM00304">
    <property type="entry name" value="HAMP"/>
    <property type="match status" value="1"/>
</dbReference>
<dbReference type="GO" id="GO:0006935">
    <property type="term" value="P:chemotaxis"/>
    <property type="evidence" value="ECO:0007669"/>
    <property type="project" value="UniProtKB-KW"/>
</dbReference>
<gene>
    <name evidence="16" type="ORF">LMG31506_02588</name>
</gene>
<dbReference type="GO" id="GO:0004888">
    <property type="term" value="F:transmembrane signaling receptor activity"/>
    <property type="evidence" value="ECO:0007669"/>
    <property type="project" value="InterPro"/>
</dbReference>
<evidence type="ECO:0000256" key="6">
    <source>
        <dbReference type="ARBA" id="ARBA00022692"/>
    </source>
</evidence>
<feature type="domain" description="HAMP" evidence="15">
    <location>
        <begin position="209"/>
        <end position="261"/>
    </location>
</feature>
<feature type="transmembrane region" description="Helical" evidence="13">
    <location>
        <begin position="184"/>
        <end position="208"/>
    </location>
</feature>
<feature type="region of interest" description="Disordered" evidence="12">
    <location>
        <begin position="517"/>
        <end position="567"/>
    </location>
</feature>
<accession>A0A916MXT8</accession>
<dbReference type="Pfam" id="PF02203">
    <property type="entry name" value="TarH"/>
    <property type="match status" value="1"/>
</dbReference>
<dbReference type="InterPro" id="IPR004089">
    <property type="entry name" value="MCPsignal_dom"/>
</dbReference>
<evidence type="ECO:0000259" key="14">
    <source>
        <dbReference type="PROSITE" id="PS50111"/>
    </source>
</evidence>
<dbReference type="CDD" id="cd06225">
    <property type="entry name" value="HAMP"/>
    <property type="match status" value="1"/>
</dbReference>
<evidence type="ECO:0000256" key="10">
    <source>
        <dbReference type="ARBA" id="ARBA00029447"/>
    </source>
</evidence>
<evidence type="ECO:0000256" key="11">
    <source>
        <dbReference type="PROSITE-ProRule" id="PRU00284"/>
    </source>
</evidence>
<evidence type="ECO:0000256" key="8">
    <source>
        <dbReference type="ARBA" id="ARBA00023136"/>
    </source>
</evidence>
<feature type="domain" description="Methyl-accepting transducer" evidence="14">
    <location>
        <begin position="266"/>
        <end position="495"/>
    </location>
</feature>
<evidence type="ECO:0000256" key="13">
    <source>
        <dbReference type="SAM" id="Phobius"/>
    </source>
</evidence>
<dbReference type="Proteomes" id="UP000672934">
    <property type="component" value="Unassembled WGS sequence"/>
</dbReference>
<dbReference type="RefSeq" id="WP_211947539.1">
    <property type="nucleotide sequence ID" value="NZ_CAJPUY010000008.1"/>
</dbReference>
<dbReference type="GO" id="GO:0005886">
    <property type="term" value="C:plasma membrane"/>
    <property type="evidence" value="ECO:0007669"/>
    <property type="project" value="UniProtKB-SubCell"/>
</dbReference>
<dbReference type="SUPFAM" id="SSF58104">
    <property type="entry name" value="Methyl-accepting chemotaxis protein (MCP) signaling domain"/>
    <property type="match status" value="1"/>
</dbReference>
<dbReference type="PANTHER" id="PTHR43531:SF14">
    <property type="entry name" value="METHYL-ACCEPTING CHEMOTAXIS PROTEIN I-RELATED"/>
    <property type="match status" value="1"/>
</dbReference>
<evidence type="ECO:0000256" key="4">
    <source>
        <dbReference type="ARBA" id="ARBA00022500"/>
    </source>
</evidence>
<evidence type="ECO:0000256" key="7">
    <source>
        <dbReference type="ARBA" id="ARBA00022989"/>
    </source>
</evidence>
<keyword evidence="3" id="KW-0488">Methylation</keyword>
<evidence type="ECO:0000256" key="1">
    <source>
        <dbReference type="ARBA" id="ARBA00004429"/>
    </source>
</evidence>
<evidence type="ECO:0000256" key="12">
    <source>
        <dbReference type="SAM" id="MobiDB-lite"/>
    </source>
</evidence>
<dbReference type="CDD" id="cd11386">
    <property type="entry name" value="MCP_signal"/>
    <property type="match status" value="1"/>
</dbReference>
<evidence type="ECO:0000313" key="16">
    <source>
        <dbReference type="EMBL" id="CAG2142030.1"/>
    </source>
</evidence>
<protein>
    <recommendedName>
        <fullName evidence="18">HAMP domain-containing protein</fullName>
    </recommendedName>
</protein>
<evidence type="ECO:0008006" key="18">
    <source>
        <dbReference type="Google" id="ProtNLM"/>
    </source>
</evidence>
<comment type="similarity">
    <text evidence="10">Belongs to the methyl-accepting chemotaxis (MCP) protein family.</text>
</comment>
<dbReference type="AlphaFoldDB" id="A0A916MXT8"/>
<evidence type="ECO:0000256" key="5">
    <source>
        <dbReference type="ARBA" id="ARBA00022519"/>
    </source>
</evidence>